<name>A0ACC2WHL2_9TREE</name>
<protein>
    <submittedName>
        <fullName evidence="1">Uncharacterized protein</fullName>
    </submittedName>
</protein>
<gene>
    <name evidence="1" type="ORF">QFC22_006548</name>
</gene>
<comment type="caution">
    <text evidence="1">The sequence shown here is derived from an EMBL/GenBank/DDBJ whole genome shotgun (WGS) entry which is preliminary data.</text>
</comment>
<sequence length="366" mass="40724">MDDDIVPDSDPFAPFDRQLAQDVGLYFVIPPGTHVPMDSATTSSLLTPLPDVYLHGHQSPRSRSTSVVPDSDPPYPAHIQLLIPYERTDRPAPNGTGSFMSPGPTAPRVSIKPSEEDRAAYDMVDTAQSLYSFPSCHVPIQPTTSRIYIAEEMIENVETLCTWSPQRPLSPLDVGVGGLLSTSPEVMTGTTNNMRLGAGAIDVGTSTIEEPTSDDELECRRRMEFEMDMDDLIYGSFLYPPQDVVNEGFEDISTKSRDTIGPERLEEKFIHERERIEVSCVSPENGSVVGVERSSSVFEEAQRPPWLDEDRRARRVQFAIYTSEEESDNEIIPATHPEWPESIGIFSRIQRELEAASEQKDDSESG</sequence>
<dbReference type="EMBL" id="JASBWU010000031">
    <property type="protein sequence ID" value="KAJ9111248.1"/>
    <property type="molecule type" value="Genomic_DNA"/>
</dbReference>
<reference evidence="1" key="1">
    <citation type="submission" date="2023-04" db="EMBL/GenBank/DDBJ databases">
        <title>Draft Genome sequencing of Naganishia species isolated from polar environments using Oxford Nanopore Technology.</title>
        <authorList>
            <person name="Leo P."/>
            <person name="Venkateswaran K."/>
        </authorList>
    </citation>
    <scope>NUCLEOTIDE SEQUENCE</scope>
    <source>
        <strain evidence="1">MNA-CCFEE 5425</strain>
    </source>
</reference>
<dbReference type="Proteomes" id="UP001243375">
    <property type="component" value="Unassembled WGS sequence"/>
</dbReference>
<evidence type="ECO:0000313" key="1">
    <source>
        <dbReference type="EMBL" id="KAJ9111248.1"/>
    </source>
</evidence>
<keyword evidence="2" id="KW-1185">Reference proteome</keyword>
<organism evidence="1 2">
    <name type="scientific">Naganishia vaughanmartiniae</name>
    <dbReference type="NCBI Taxonomy" id="1424756"/>
    <lineage>
        <taxon>Eukaryota</taxon>
        <taxon>Fungi</taxon>
        <taxon>Dikarya</taxon>
        <taxon>Basidiomycota</taxon>
        <taxon>Agaricomycotina</taxon>
        <taxon>Tremellomycetes</taxon>
        <taxon>Filobasidiales</taxon>
        <taxon>Filobasidiaceae</taxon>
        <taxon>Naganishia</taxon>
    </lineage>
</organism>
<evidence type="ECO:0000313" key="2">
    <source>
        <dbReference type="Proteomes" id="UP001243375"/>
    </source>
</evidence>
<accession>A0ACC2WHL2</accession>
<proteinExistence type="predicted"/>